<dbReference type="EMBL" id="VCDI01000009">
    <property type="protein sequence ID" value="TLU71023.1"/>
    <property type="molecule type" value="Genomic_DNA"/>
</dbReference>
<keyword evidence="2" id="KW-1185">Reference proteome</keyword>
<dbReference type="RefSeq" id="WP_138327693.1">
    <property type="nucleotide sequence ID" value="NZ_VCDI01000009.1"/>
</dbReference>
<dbReference type="OrthoDB" id="9781415at2"/>
<sequence length="197" mass="20777">MSAPPAVVDQPNTQARSCNGLQHVVLLRHPAPLLPRGGICYGRLEVGLQAGWQEAVDTLALPDLADARIWTSPAARCARPAARLAGRLGTAIRTDARLQELDFGAWEGLAWDQVPRVALDRWAADLTGFAPPAGETGGALIARVQEFHAALRHDGRDAIVLSHGGPLRVLASLLRGAPVDLCAPAPGFLAPQSFSLA</sequence>
<name>A0A5R9J2D7_9PROT</name>
<dbReference type="AlphaFoldDB" id="A0A5R9J2D7"/>
<dbReference type="SUPFAM" id="SSF53254">
    <property type="entry name" value="Phosphoglycerate mutase-like"/>
    <property type="match status" value="1"/>
</dbReference>
<accession>A0A5R9J2D7</accession>
<protein>
    <submittedName>
        <fullName evidence="1">Phosphoglycerate mutase</fullName>
    </submittedName>
</protein>
<comment type="caution">
    <text evidence="1">The sequence shown here is derived from an EMBL/GenBank/DDBJ whole genome shotgun (WGS) entry which is preliminary data.</text>
</comment>
<dbReference type="Pfam" id="PF00300">
    <property type="entry name" value="His_Phos_1"/>
    <property type="match status" value="1"/>
</dbReference>
<dbReference type="Gene3D" id="3.40.50.1240">
    <property type="entry name" value="Phosphoglycerate mutase-like"/>
    <property type="match status" value="1"/>
</dbReference>
<organism evidence="1 2">
    <name type="scientific">Lichenicoccus roseus</name>
    <dbReference type="NCBI Taxonomy" id="2683649"/>
    <lineage>
        <taxon>Bacteria</taxon>
        <taxon>Pseudomonadati</taxon>
        <taxon>Pseudomonadota</taxon>
        <taxon>Alphaproteobacteria</taxon>
        <taxon>Acetobacterales</taxon>
        <taxon>Acetobacteraceae</taxon>
        <taxon>Lichenicoccus</taxon>
    </lineage>
</organism>
<gene>
    <name evidence="1" type="ORF">FE263_19425</name>
</gene>
<dbReference type="Proteomes" id="UP000305654">
    <property type="component" value="Unassembled WGS sequence"/>
</dbReference>
<evidence type="ECO:0000313" key="2">
    <source>
        <dbReference type="Proteomes" id="UP000305654"/>
    </source>
</evidence>
<proteinExistence type="predicted"/>
<dbReference type="InterPro" id="IPR013078">
    <property type="entry name" value="His_Pase_superF_clade-1"/>
</dbReference>
<evidence type="ECO:0000313" key="1">
    <source>
        <dbReference type="EMBL" id="TLU71023.1"/>
    </source>
</evidence>
<dbReference type="SMART" id="SM00855">
    <property type="entry name" value="PGAM"/>
    <property type="match status" value="1"/>
</dbReference>
<dbReference type="InterPro" id="IPR029033">
    <property type="entry name" value="His_PPase_superfam"/>
</dbReference>
<reference evidence="1 2" key="1">
    <citation type="submission" date="2019-05" db="EMBL/GenBank/DDBJ databases">
        <authorList>
            <person name="Pankratov T."/>
            <person name="Grouzdev D."/>
        </authorList>
    </citation>
    <scope>NUCLEOTIDE SEQUENCE [LARGE SCALE GENOMIC DNA]</scope>
    <source>
        <strain evidence="1 2">KEBCLARHB70R</strain>
    </source>
</reference>